<dbReference type="CDD" id="cd06257">
    <property type="entry name" value="DnaJ"/>
    <property type="match status" value="1"/>
</dbReference>
<proteinExistence type="predicted"/>
<name>A0A382J2C2_9ZZZZ</name>
<dbReference type="InterPro" id="IPR001623">
    <property type="entry name" value="DnaJ_domain"/>
</dbReference>
<dbReference type="PROSITE" id="PS50076">
    <property type="entry name" value="DNAJ_2"/>
    <property type="match status" value="1"/>
</dbReference>
<dbReference type="InterPro" id="IPR036869">
    <property type="entry name" value="J_dom_sf"/>
</dbReference>
<evidence type="ECO:0000256" key="2">
    <source>
        <dbReference type="ARBA" id="ARBA00022737"/>
    </source>
</evidence>
<accession>A0A382J2C2</accession>
<dbReference type="PROSITE" id="PS00636">
    <property type="entry name" value="DNAJ_1"/>
    <property type="match status" value="1"/>
</dbReference>
<evidence type="ECO:0000256" key="4">
    <source>
        <dbReference type="ARBA" id="ARBA00022833"/>
    </source>
</evidence>
<keyword evidence="2" id="KW-0677">Repeat</keyword>
<reference evidence="7" key="1">
    <citation type="submission" date="2018-05" db="EMBL/GenBank/DDBJ databases">
        <authorList>
            <person name="Lanie J.A."/>
            <person name="Ng W.-L."/>
            <person name="Kazmierczak K.M."/>
            <person name="Andrzejewski T.M."/>
            <person name="Davidsen T.M."/>
            <person name="Wayne K.J."/>
            <person name="Tettelin H."/>
            <person name="Glass J.I."/>
            <person name="Rusch D."/>
            <person name="Podicherti R."/>
            <person name="Tsui H.-C.T."/>
            <person name="Winkler M.E."/>
        </authorList>
    </citation>
    <scope>NUCLEOTIDE SEQUENCE</scope>
</reference>
<dbReference type="PANTHER" id="PTHR43096">
    <property type="entry name" value="DNAJ HOMOLOG 1, MITOCHONDRIAL-RELATED"/>
    <property type="match status" value="1"/>
</dbReference>
<feature type="domain" description="J" evidence="6">
    <location>
        <begin position="3"/>
        <end position="68"/>
    </location>
</feature>
<dbReference type="SUPFAM" id="SSF46565">
    <property type="entry name" value="Chaperone J-domain"/>
    <property type="match status" value="1"/>
</dbReference>
<evidence type="ECO:0000313" key="7">
    <source>
        <dbReference type="EMBL" id="SVC06046.1"/>
    </source>
</evidence>
<dbReference type="GO" id="GO:0008270">
    <property type="term" value="F:zinc ion binding"/>
    <property type="evidence" value="ECO:0007669"/>
    <property type="project" value="UniProtKB-KW"/>
</dbReference>
<evidence type="ECO:0000256" key="1">
    <source>
        <dbReference type="ARBA" id="ARBA00022723"/>
    </source>
</evidence>
<dbReference type="SMART" id="SM00271">
    <property type="entry name" value="DnaJ"/>
    <property type="match status" value="1"/>
</dbReference>
<gene>
    <name evidence="7" type="ORF">METZ01_LOCUS258900</name>
</gene>
<evidence type="ECO:0000256" key="3">
    <source>
        <dbReference type="ARBA" id="ARBA00022771"/>
    </source>
</evidence>
<dbReference type="EMBL" id="UINC01071276">
    <property type="protein sequence ID" value="SVC06046.1"/>
    <property type="molecule type" value="Genomic_DNA"/>
</dbReference>
<protein>
    <recommendedName>
        <fullName evidence="6">J domain-containing protein</fullName>
    </recommendedName>
</protein>
<organism evidence="7">
    <name type="scientific">marine metagenome</name>
    <dbReference type="NCBI Taxonomy" id="408172"/>
    <lineage>
        <taxon>unclassified sequences</taxon>
        <taxon>metagenomes</taxon>
        <taxon>ecological metagenomes</taxon>
    </lineage>
</organism>
<keyword evidence="3" id="KW-0863">Zinc-finger</keyword>
<dbReference type="Gene3D" id="1.10.287.110">
    <property type="entry name" value="DnaJ domain"/>
    <property type="match status" value="1"/>
</dbReference>
<dbReference type="GO" id="GO:0005737">
    <property type="term" value="C:cytoplasm"/>
    <property type="evidence" value="ECO:0007669"/>
    <property type="project" value="TreeGrafter"/>
</dbReference>
<dbReference type="CDD" id="cd10747">
    <property type="entry name" value="DnaJ_C"/>
    <property type="match status" value="1"/>
</dbReference>
<keyword evidence="5" id="KW-0143">Chaperone</keyword>
<dbReference type="GO" id="GO:0051082">
    <property type="term" value="F:unfolded protein binding"/>
    <property type="evidence" value="ECO:0007669"/>
    <property type="project" value="InterPro"/>
</dbReference>
<dbReference type="AlphaFoldDB" id="A0A382J2C2"/>
<keyword evidence="1" id="KW-0479">Metal-binding</keyword>
<dbReference type="SUPFAM" id="SSF49493">
    <property type="entry name" value="HSP40/DnaJ peptide-binding domain"/>
    <property type="match status" value="2"/>
</dbReference>
<dbReference type="FunFam" id="2.60.260.20:FF:000005">
    <property type="entry name" value="Chaperone protein dnaJ 1, mitochondrial"/>
    <property type="match status" value="1"/>
</dbReference>
<dbReference type="Pfam" id="PF00226">
    <property type="entry name" value="DnaJ"/>
    <property type="match status" value="1"/>
</dbReference>
<evidence type="ECO:0000259" key="6">
    <source>
        <dbReference type="PROSITE" id="PS50076"/>
    </source>
</evidence>
<dbReference type="Pfam" id="PF01556">
    <property type="entry name" value="DnaJ_C"/>
    <property type="match status" value="1"/>
</dbReference>
<dbReference type="PANTHER" id="PTHR43096:SF48">
    <property type="entry name" value="CHAPERONE PROTEIN DNAJ"/>
    <property type="match status" value="1"/>
</dbReference>
<dbReference type="InterPro" id="IPR018253">
    <property type="entry name" value="DnaJ_domain_CS"/>
</dbReference>
<keyword evidence="4" id="KW-0862">Zinc</keyword>
<dbReference type="InterPro" id="IPR002939">
    <property type="entry name" value="DnaJ_C"/>
</dbReference>
<sequence>MRDYYSILGVSREASDEDLKKAFRKKAMDYHPDRNKSNPKAEEKFKEINEAYAVLGDKEKRSQYNRFGSDGFHKRFSKEEIFRDFDFGDVFNSFGSGGIPDLDSFLSGQGFGGRTLSRRGNDIRQIFYISFHEAALGTKRSILIELNDKKIESTFKIPSGSKDGNKLRLVGKGQPGINGGPPGDLYLKICINKHPHFSRVGDDVVIDKEISPTEALLGTTTEVPTLNDSKILTIPPCTQSHTKLKLKGIGIPFKQGKKTGDQLVRVIVKYPKKLTDQQIELVHKLKNTGL</sequence>
<dbReference type="InterPro" id="IPR008971">
    <property type="entry name" value="HSP40/DnaJ_pept-bd"/>
</dbReference>
<dbReference type="GO" id="GO:0042026">
    <property type="term" value="P:protein refolding"/>
    <property type="evidence" value="ECO:0007669"/>
    <property type="project" value="TreeGrafter"/>
</dbReference>
<dbReference type="PRINTS" id="PR00625">
    <property type="entry name" value="JDOMAIN"/>
</dbReference>
<evidence type="ECO:0000256" key="5">
    <source>
        <dbReference type="ARBA" id="ARBA00023186"/>
    </source>
</evidence>
<dbReference type="Gene3D" id="2.60.260.20">
    <property type="entry name" value="Urease metallochaperone UreE, N-terminal domain"/>
    <property type="match status" value="2"/>
</dbReference>